<keyword evidence="5" id="KW-1185">Reference proteome</keyword>
<evidence type="ECO:0000313" key="4">
    <source>
        <dbReference type="EMBL" id="MEW9805314.1"/>
    </source>
</evidence>
<proteinExistence type="predicted"/>
<comment type="caution">
    <text evidence="4">The sequence shown here is derived from an EMBL/GenBank/DDBJ whole genome shotgun (WGS) entry which is preliminary data.</text>
</comment>
<feature type="signal peptide" evidence="2">
    <location>
        <begin position="1"/>
        <end position="25"/>
    </location>
</feature>
<feature type="compositionally biased region" description="Gly residues" evidence="1">
    <location>
        <begin position="276"/>
        <end position="286"/>
    </location>
</feature>
<name>A0ABV3QW67_9HYPH</name>
<dbReference type="Proteomes" id="UP001556196">
    <property type="component" value="Unassembled WGS sequence"/>
</dbReference>
<dbReference type="PANTHER" id="PTHR38731">
    <property type="entry name" value="LIPL45-RELATED LIPOPROTEIN-RELATED"/>
    <property type="match status" value="1"/>
</dbReference>
<dbReference type="Gene3D" id="2.60.120.1440">
    <property type="match status" value="1"/>
</dbReference>
<dbReference type="RefSeq" id="WP_367722355.1">
    <property type="nucleotide sequence ID" value="NZ_JBFOCI010000001.1"/>
</dbReference>
<evidence type="ECO:0000256" key="1">
    <source>
        <dbReference type="SAM" id="MobiDB-lite"/>
    </source>
</evidence>
<protein>
    <submittedName>
        <fullName evidence="4">FecR domain-containing protein</fullName>
    </submittedName>
</protein>
<feature type="chain" id="PRO_5047144126" evidence="2">
    <location>
        <begin position="26"/>
        <end position="296"/>
    </location>
</feature>
<dbReference type="EMBL" id="JBFOCI010000001">
    <property type="protein sequence ID" value="MEW9805314.1"/>
    <property type="molecule type" value="Genomic_DNA"/>
</dbReference>
<keyword evidence="2" id="KW-0732">Signal</keyword>
<feature type="domain" description="FecR protein" evidence="3">
    <location>
        <begin position="56"/>
        <end position="156"/>
    </location>
</feature>
<dbReference type="Pfam" id="PF04773">
    <property type="entry name" value="FecR"/>
    <property type="match status" value="1"/>
</dbReference>
<dbReference type="InterPro" id="IPR006860">
    <property type="entry name" value="FecR"/>
</dbReference>
<feature type="region of interest" description="Disordered" evidence="1">
    <location>
        <begin position="225"/>
        <end position="296"/>
    </location>
</feature>
<evidence type="ECO:0000256" key="2">
    <source>
        <dbReference type="SAM" id="SignalP"/>
    </source>
</evidence>
<sequence length="296" mass="30887">MRAWIFRFFVAGSVFLGAGFQVAFAQEVGKAVLINTSVTGNGRTLATSSPVHRNERIRTSSTGLGEFVFRDGTKFAVGWNSSVVIDKFVFDDDRSAKDLSVQAAKGSFRWISGRSKSPAYKIATPAGTIGVRGTAFDVYVGPGGVTAVVLLKGRVQFCGANGCRDLRRRCDFIVATPKGGVSDPARIGQDAIRKLRNARALPFVTGGQRLSQRFRVGNDCLTAASLVDPKTGQPGSNTPGSSNSQTGSPSSGPSSGPSSSSPGRGDTGGRGRRGDNGIGNGGGDGSPNGRFSDIFR</sequence>
<evidence type="ECO:0000259" key="3">
    <source>
        <dbReference type="Pfam" id="PF04773"/>
    </source>
</evidence>
<evidence type="ECO:0000313" key="5">
    <source>
        <dbReference type="Proteomes" id="UP001556196"/>
    </source>
</evidence>
<gene>
    <name evidence="4" type="ORF">ABUE31_04860</name>
</gene>
<accession>A0ABV3QW67</accession>
<feature type="compositionally biased region" description="Low complexity" evidence="1">
    <location>
        <begin position="232"/>
        <end position="264"/>
    </location>
</feature>
<dbReference type="PANTHER" id="PTHR38731:SF3">
    <property type="entry name" value="BLL6125 PROTEIN"/>
    <property type="match status" value="1"/>
</dbReference>
<reference evidence="4 5" key="1">
    <citation type="submission" date="2024-06" db="EMBL/GenBank/DDBJ databases">
        <authorList>
            <person name="Tuo L."/>
        </authorList>
    </citation>
    <scope>NUCLEOTIDE SEQUENCE [LARGE SCALE GENOMIC DNA]</scope>
    <source>
        <strain evidence="4 5">ZMM04-5</strain>
    </source>
</reference>
<organism evidence="4 5">
    <name type="scientific">Mesorhizobium marinum</name>
    <dbReference type="NCBI Taxonomy" id="3228790"/>
    <lineage>
        <taxon>Bacteria</taxon>
        <taxon>Pseudomonadati</taxon>
        <taxon>Pseudomonadota</taxon>
        <taxon>Alphaproteobacteria</taxon>
        <taxon>Hyphomicrobiales</taxon>
        <taxon>Phyllobacteriaceae</taxon>
        <taxon>Mesorhizobium</taxon>
    </lineage>
</organism>